<name>A0A1M6C6R3_9BACT</name>
<dbReference type="Proteomes" id="UP000183994">
    <property type="component" value="Unassembled WGS sequence"/>
</dbReference>
<organism evidence="3 4">
    <name type="scientific">Desulfatibacillum alkenivorans DSM 16219</name>
    <dbReference type="NCBI Taxonomy" id="1121393"/>
    <lineage>
        <taxon>Bacteria</taxon>
        <taxon>Pseudomonadati</taxon>
        <taxon>Thermodesulfobacteriota</taxon>
        <taxon>Desulfobacteria</taxon>
        <taxon>Desulfobacterales</taxon>
        <taxon>Desulfatibacillaceae</taxon>
        <taxon>Desulfatibacillum</taxon>
    </lineage>
</organism>
<dbReference type="EMBL" id="FQZU01000001">
    <property type="protein sequence ID" value="SHI56685.1"/>
    <property type="molecule type" value="Genomic_DNA"/>
</dbReference>
<reference evidence="4" key="1">
    <citation type="submission" date="2016-11" db="EMBL/GenBank/DDBJ databases">
        <authorList>
            <person name="Varghese N."/>
            <person name="Submissions S."/>
        </authorList>
    </citation>
    <scope>NUCLEOTIDE SEQUENCE [LARGE SCALE GENOMIC DNA]</scope>
    <source>
        <strain evidence="4">DSM 16219</strain>
    </source>
</reference>
<keyword evidence="4" id="KW-1185">Reference proteome</keyword>
<evidence type="ECO:0000256" key="2">
    <source>
        <dbReference type="ARBA" id="ARBA00022679"/>
    </source>
</evidence>
<evidence type="ECO:0000313" key="3">
    <source>
        <dbReference type="EMBL" id="SHI56685.1"/>
    </source>
</evidence>
<dbReference type="STRING" id="1121393.SAMN02745216_00165"/>
<evidence type="ECO:0000256" key="1">
    <source>
        <dbReference type="ARBA" id="ARBA00022676"/>
    </source>
</evidence>
<sequence>MDSYSDFPINNPDCAEAGFPALDENRLPPKSIRHLLITAEHAGFQYRGGIGSYAQEMENLLGGDRLGVFFVGEKEYAPAKFPSEQFLRRNRWIVPSLVVGPDQCAFLPKEDLIYQCFKRILPLYPGLETVEIQDCDGWGVRIAQAKRAGLLPDNLAIKIRCHGTYVYLEQAHGKWWADQYHLRLMAREKQAIEQAGCVSFPTDFLRDLYLKSGYSINPDRMEKLRYPLALPAAPEPVEFRRADSLIFMGARTPMKGFPVFVEALKKLLAGPKGQAVRRIYVLGSKDPAMARENACIKALGKRLKVMEAALPRRKLLKTLTLLRGRAVCVLPYLGDNHPNAVLEAMACGCPMLAADRGGIPELVPEDYHDQCLCTPDPDSLAESMARLLSMKPKDRQALAQGVRREYLAAQQAINQAHWSTESQVKPEPALEAKPREIVLMVLAEKPEEDLLQALEKQTRKPDRTLYISSDAFGKALQEENKEAIVIALEEDYRPAPEFIQTHARYLEQNPGTGAVSAYCKEEGGRVIRPMGDGLLLNMAEDCLGHGGAAFSLFHLREVDLLSRDRIKAPESIFPVLLGSGGKIGVIPEVLSQRKARPVADRDFSRGLALGFASDKLPRFEALRLAGVMQDYAAMQQTPAIAIARELENYPFLLRLGRTALEKAARIYFKMKPHKDA</sequence>
<dbReference type="PANTHER" id="PTHR12526:SF510">
    <property type="entry name" value="D-INOSITOL 3-PHOSPHATE GLYCOSYLTRANSFERASE"/>
    <property type="match status" value="1"/>
</dbReference>
<accession>A0A1M6C6R3</accession>
<dbReference type="GO" id="GO:0016757">
    <property type="term" value="F:glycosyltransferase activity"/>
    <property type="evidence" value="ECO:0007669"/>
    <property type="project" value="UniProtKB-KW"/>
</dbReference>
<dbReference type="AlphaFoldDB" id="A0A1M6C6R3"/>
<evidence type="ECO:0000313" key="4">
    <source>
        <dbReference type="Proteomes" id="UP000183994"/>
    </source>
</evidence>
<keyword evidence="2 3" id="KW-0808">Transferase</keyword>
<protein>
    <submittedName>
        <fullName evidence="3">Glycosyltransferase involved in cell wall bisynthesis</fullName>
    </submittedName>
</protein>
<keyword evidence="1" id="KW-0328">Glycosyltransferase</keyword>
<dbReference type="Gene3D" id="3.40.50.2000">
    <property type="entry name" value="Glycogen Phosphorylase B"/>
    <property type="match status" value="1"/>
</dbReference>
<dbReference type="CDD" id="cd03801">
    <property type="entry name" value="GT4_PimA-like"/>
    <property type="match status" value="1"/>
</dbReference>
<dbReference type="PANTHER" id="PTHR12526">
    <property type="entry name" value="GLYCOSYLTRANSFERASE"/>
    <property type="match status" value="1"/>
</dbReference>
<dbReference type="SUPFAM" id="SSF53756">
    <property type="entry name" value="UDP-Glycosyltransferase/glycogen phosphorylase"/>
    <property type="match status" value="1"/>
</dbReference>
<gene>
    <name evidence="3" type="ORF">SAMN02745216_00165</name>
</gene>
<dbReference type="Pfam" id="PF13692">
    <property type="entry name" value="Glyco_trans_1_4"/>
    <property type="match status" value="1"/>
</dbReference>
<proteinExistence type="predicted"/>